<reference evidence="2 3" key="1">
    <citation type="submission" date="2023-06" db="EMBL/GenBank/DDBJ databases">
        <authorList>
            <person name="Oyuntsetseg B."/>
            <person name="Kim S.B."/>
        </authorList>
    </citation>
    <scope>NUCLEOTIDE SEQUENCE [LARGE SCALE GENOMIC DNA]</scope>
    <source>
        <strain evidence="2 3">2-15</strain>
    </source>
</reference>
<keyword evidence="1" id="KW-0472">Membrane</keyword>
<dbReference type="KEGG" id="acab:QRX50_18055"/>
<feature type="transmembrane region" description="Helical" evidence="1">
    <location>
        <begin position="12"/>
        <end position="34"/>
    </location>
</feature>
<proteinExistence type="predicted"/>
<evidence type="ECO:0000313" key="3">
    <source>
        <dbReference type="Proteomes" id="UP001236014"/>
    </source>
</evidence>
<dbReference type="AlphaFoldDB" id="A0A9Y2IMG9"/>
<evidence type="ECO:0000256" key="1">
    <source>
        <dbReference type="SAM" id="Phobius"/>
    </source>
</evidence>
<organism evidence="2 3">
    <name type="scientific">Amycolatopsis carbonis</name>
    <dbReference type="NCBI Taxonomy" id="715471"/>
    <lineage>
        <taxon>Bacteria</taxon>
        <taxon>Bacillati</taxon>
        <taxon>Actinomycetota</taxon>
        <taxon>Actinomycetes</taxon>
        <taxon>Pseudonocardiales</taxon>
        <taxon>Pseudonocardiaceae</taxon>
        <taxon>Amycolatopsis</taxon>
    </lineage>
</organism>
<protein>
    <submittedName>
        <fullName evidence="2">Uncharacterized protein</fullName>
    </submittedName>
</protein>
<gene>
    <name evidence="2" type="ORF">QRX50_18055</name>
</gene>
<accession>A0A9Y2IMG9</accession>
<keyword evidence="1" id="KW-0812">Transmembrane</keyword>
<evidence type="ECO:0000313" key="2">
    <source>
        <dbReference type="EMBL" id="WIX82532.1"/>
    </source>
</evidence>
<sequence>MTAIAPPREPVVVQVARGLLGFVAVGHVVVPLVMWAREAVLRNEIAVAHPEFGVGEVARSADVAVGAAVGFHVVLLVLCLVPVWKLGGGKPWVRRLVTVSKLLGLVFSMVSWSASGMFHAVIPVVGVLQVASVVLLWVPAGRKFFAGCR</sequence>
<dbReference type="RefSeq" id="WP_285973098.1">
    <property type="nucleotide sequence ID" value="NZ_CP127294.1"/>
</dbReference>
<feature type="transmembrane region" description="Helical" evidence="1">
    <location>
        <begin position="96"/>
        <end position="114"/>
    </location>
</feature>
<name>A0A9Y2IMG9_9PSEU</name>
<dbReference type="EMBL" id="CP127294">
    <property type="protein sequence ID" value="WIX82532.1"/>
    <property type="molecule type" value="Genomic_DNA"/>
</dbReference>
<feature type="transmembrane region" description="Helical" evidence="1">
    <location>
        <begin position="120"/>
        <end position="140"/>
    </location>
</feature>
<feature type="transmembrane region" description="Helical" evidence="1">
    <location>
        <begin position="63"/>
        <end position="84"/>
    </location>
</feature>
<keyword evidence="1" id="KW-1133">Transmembrane helix</keyword>
<dbReference type="Proteomes" id="UP001236014">
    <property type="component" value="Chromosome"/>
</dbReference>
<keyword evidence="3" id="KW-1185">Reference proteome</keyword>